<evidence type="ECO:0000313" key="7">
    <source>
        <dbReference type="EMBL" id="MEK9502661.1"/>
    </source>
</evidence>
<dbReference type="InterPro" id="IPR006143">
    <property type="entry name" value="RND_pump_MFP"/>
</dbReference>
<keyword evidence="3" id="KW-0732">Signal</keyword>
<dbReference type="Gene3D" id="2.40.50.100">
    <property type="match status" value="1"/>
</dbReference>
<feature type="signal peptide" evidence="3">
    <location>
        <begin position="1"/>
        <end position="22"/>
    </location>
</feature>
<dbReference type="Proteomes" id="UP001484239">
    <property type="component" value="Unassembled WGS sequence"/>
</dbReference>
<name>A0ABU9ED41_9BACT</name>
<dbReference type="InterPro" id="IPR058637">
    <property type="entry name" value="YknX-like_C"/>
</dbReference>
<dbReference type="PANTHER" id="PTHR30469">
    <property type="entry name" value="MULTIDRUG RESISTANCE PROTEIN MDTA"/>
    <property type="match status" value="1"/>
</dbReference>
<evidence type="ECO:0000313" key="8">
    <source>
        <dbReference type="Proteomes" id="UP001484239"/>
    </source>
</evidence>
<dbReference type="NCBIfam" id="TIGR01730">
    <property type="entry name" value="RND_mfp"/>
    <property type="match status" value="1"/>
</dbReference>
<reference evidence="7 8" key="1">
    <citation type="submission" date="2024-02" db="EMBL/GenBank/DDBJ databases">
        <title>A novel Gemmatimonadota bacterium.</title>
        <authorList>
            <person name="Du Z.-J."/>
            <person name="Ye Y.-Q."/>
        </authorList>
    </citation>
    <scope>NUCLEOTIDE SEQUENCE [LARGE SCALE GENOMIC DNA]</scope>
    <source>
        <strain evidence="7 8">DH-20</strain>
    </source>
</reference>
<proteinExistence type="inferred from homology"/>
<evidence type="ECO:0000256" key="3">
    <source>
        <dbReference type="SAM" id="SignalP"/>
    </source>
</evidence>
<evidence type="ECO:0000259" key="6">
    <source>
        <dbReference type="Pfam" id="PF25989"/>
    </source>
</evidence>
<evidence type="ECO:0000259" key="5">
    <source>
        <dbReference type="Pfam" id="PF25954"/>
    </source>
</evidence>
<dbReference type="InterPro" id="IPR058792">
    <property type="entry name" value="Beta-barrel_RND_2"/>
</dbReference>
<comment type="similarity">
    <text evidence="1">Belongs to the membrane fusion protein (MFP) (TC 8.A.1) family.</text>
</comment>
<evidence type="ECO:0000259" key="4">
    <source>
        <dbReference type="Pfam" id="PF25917"/>
    </source>
</evidence>
<comment type="caution">
    <text evidence="7">The sequence shown here is derived from an EMBL/GenBank/DDBJ whole genome shotgun (WGS) entry which is preliminary data.</text>
</comment>
<feature type="domain" description="CusB-like beta-barrel" evidence="5">
    <location>
        <begin position="211"/>
        <end position="284"/>
    </location>
</feature>
<gene>
    <name evidence="7" type="ORF">WI372_16825</name>
</gene>
<evidence type="ECO:0000256" key="2">
    <source>
        <dbReference type="SAM" id="MobiDB-lite"/>
    </source>
</evidence>
<accession>A0ABU9ED41</accession>
<dbReference type="Pfam" id="PF25917">
    <property type="entry name" value="BSH_RND"/>
    <property type="match status" value="1"/>
</dbReference>
<feature type="region of interest" description="Disordered" evidence="2">
    <location>
        <begin position="28"/>
        <end position="50"/>
    </location>
</feature>
<sequence length="383" mass="39705">MIPHIRGRVALAALTTVAVLSACGGSDESAAAGGPGGRGGPGGFGGGGQASPVETAVVVEGDISRVVVLPGTVEPIRTVGVNAQVAGALLELSVEEGDRVEEGQVVARLDDRELQAQLRSAEASFEVAEASFDRARQLLERQVITQPEYEAERTGFEAARAQLEQLRTRVGFTEVRAPIGGVVTTKLMQTGDVVGNQGRLLEVAEVDTMVVRVSVSELDIVQIEEGDAVDVTLDALPDDVLQATVRRVFPAADPTTRLIPVEVALSSADGRRARPGFLARVSFQLDPKPNARLIPASAIVSRGGGEGVYLVSDSTVVLRSVTPGLTAGGQIEIVDGLAVGDRVVTLGANLLRDGGRIRDVTGQRAAVGAEVDTFGSPAQEGGQ</sequence>
<keyword evidence="8" id="KW-1185">Reference proteome</keyword>
<feature type="chain" id="PRO_5045649096" evidence="3">
    <location>
        <begin position="23"/>
        <end position="383"/>
    </location>
</feature>
<dbReference type="SUPFAM" id="SSF111369">
    <property type="entry name" value="HlyD-like secretion proteins"/>
    <property type="match status" value="1"/>
</dbReference>
<dbReference type="RefSeq" id="WP_405280359.1">
    <property type="nucleotide sequence ID" value="NZ_CP144380.1"/>
</dbReference>
<dbReference type="PROSITE" id="PS51257">
    <property type="entry name" value="PROKAR_LIPOPROTEIN"/>
    <property type="match status" value="1"/>
</dbReference>
<feature type="compositionally biased region" description="Gly residues" evidence="2">
    <location>
        <begin position="33"/>
        <end position="49"/>
    </location>
</feature>
<dbReference type="Gene3D" id="2.40.30.170">
    <property type="match status" value="1"/>
</dbReference>
<dbReference type="EMBL" id="JBBHLI010000013">
    <property type="protein sequence ID" value="MEK9502661.1"/>
    <property type="molecule type" value="Genomic_DNA"/>
</dbReference>
<evidence type="ECO:0000256" key="1">
    <source>
        <dbReference type="ARBA" id="ARBA00009477"/>
    </source>
</evidence>
<dbReference type="Pfam" id="PF25954">
    <property type="entry name" value="Beta-barrel_RND_2"/>
    <property type="match status" value="1"/>
</dbReference>
<dbReference type="Gene3D" id="2.40.420.20">
    <property type="match status" value="1"/>
</dbReference>
<feature type="domain" description="Multidrug resistance protein MdtA-like barrel-sandwich hybrid" evidence="4">
    <location>
        <begin position="77"/>
        <end position="196"/>
    </location>
</feature>
<dbReference type="Pfam" id="PF25989">
    <property type="entry name" value="YknX_C"/>
    <property type="match status" value="1"/>
</dbReference>
<dbReference type="Gene3D" id="1.10.287.470">
    <property type="entry name" value="Helix hairpin bin"/>
    <property type="match status" value="1"/>
</dbReference>
<feature type="domain" description="YknX-like C-terminal permuted SH3-like" evidence="6">
    <location>
        <begin position="294"/>
        <end position="357"/>
    </location>
</feature>
<organism evidence="7 8">
    <name type="scientific">Gaopeijia maritima</name>
    <dbReference type="NCBI Taxonomy" id="3119007"/>
    <lineage>
        <taxon>Bacteria</taxon>
        <taxon>Pseudomonadati</taxon>
        <taxon>Gemmatimonadota</taxon>
        <taxon>Longimicrobiia</taxon>
        <taxon>Gaopeijiales</taxon>
        <taxon>Gaopeijiaceae</taxon>
        <taxon>Gaopeijia</taxon>
    </lineage>
</organism>
<dbReference type="InterPro" id="IPR058625">
    <property type="entry name" value="MdtA-like_BSH"/>
</dbReference>
<protein>
    <submittedName>
        <fullName evidence="7">Efflux RND transporter periplasmic adaptor subunit</fullName>
    </submittedName>
</protein>